<gene>
    <name evidence="8" type="ORF">HKI87_19g88470</name>
</gene>
<feature type="region of interest" description="Disordered" evidence="7">
    <location>
        <begin position="929"/>
        <end position="952"/>
    </location>
</feature>
<keyword evidence="3" id="KW-0690">Ribosome biogenesis</keyword>
<sequence>MAKKRQGQAKRLGRLYGNSGAGSSRKHTKPSPFEYKSATPRFDVLGKTKRKSGGGARGKATTRVNVLAKRDEGVKRREKSLLVEYNRRHTANTFVDRRFGEDDETLNEEDRAILRFQRERVRQAKRNRYALDDGEDDEYGGRAGGGLTHGGRDLDDFDDSELRGELDSDGDGGAGGDDGFGFVQKGSYKTDKEFESMMTEFQFGNDGGGDGEGGSDDEEGQGKPRKTKKEVMQELIAKSKYYKGLRAKEKDEDETLRNQLDDTFKEIMRDEETVAKMARLRRQRKLEGGVGHGRQDRKTEIEAGYDKITEDLVFEFRQSGAQAQPTREEMARRAKQRLEEMEKERLQIVEGKEELEDEDPDKVGGFRGRRLRARAAEEEGVTGGTFKEKLRRKNASLEQTGDDLGDDFDLSDDEDAGGDSEQSGSSYYSEDSDGEGTEESSGADEGGELSEGLEEEEEAEEEGAAEADEREKKRRRRDLNVTGEEAFLRRAGIQPGEGKQRGGEEAEELATTAQLDSSVPFVIETPTTYADFSELMTGRDPAQQAEILRRIRISNPVSLGQQNRKRAQAFYGILLQFFSNRCRETPLPREALDLIVPEVHTLTAEVPLYAATVARARLDQMHRRLLRGEWPTKQMLGTLELFAELFDPLQPRHPVLTPMTLLISKWLLFTPVRSGLDLAKGLYLVKIAKKYTCQSGTVVPESLRFLTSVLGGVRADSSDGGVLCVQPRAKKRAKKRPAKGDVSVTKMVMECDAADAVQAEAFDSAEFKLASIELAFELAEGLLGAHRKVPSAPELFQPLGSAMAAAAEGVSTSSWAKEAGSLSPAAQRMEAAILDLTLSRRSLGATFKEQAKQVKQYNPRFEEDYVAGKDYDVDRDRSDRKRLRRDLKREKRGAMRELRKDNKFLATVKNRERDQTKEDLQKKYNKQFHFLEQQQSDMRSGGQKGMIKLRRK</sequence>
<evidence type="ECO:0000256" key="2">
    <source>
        <dbReference type="ARBA" id="ARBA00007466"/>
    </source>
</evidence>
<feature type="region of interest" description="Disordered" evidence="7">
    <location>
        <begin position="1"/>
        <end position="61"/>
    </location>
</feature>
<name>A0AAX4PLK9_9CHLO</name>
<proteinExistence type="inferred from homology"/>
<keyword evidence="5" id="KW-0539">Nucleus</keyword>
<feature type="compositionally biased region" description="Basic residues" evidence="7">
    <location>
        <begin position="1"/>
        <end position="13"/>
    </location>
</feature>
<comment type="subcellular location">
    <subcellularLocation>
        <location evidence="1">Nucleus</location>
        <location evidence="1">Nucleolus</location>
    </subcellularLocation>
</comment>
<evidence type="ECO:0000256" key="4">
    <source>
        <dbReference type="ARBA" id="ARBA00022552"/>
    </source>
</evidence>
<evidence type="ECO:0000256" key="6">
    <source>
        <dbReference type="ARBA" id="ARBA00024695"/>
    </source>
</evidence>
<dbReference type="Pfam" id="PF04147">
    <property type="entry name" value="Nop14"/>
    <property type="match status" value="1"/>
</dbReference>
<dbReference type="PANTHER" id="PTHR23183">
    <property type="entry name" value="NOP14"/>
    <property type="match status" value="1"/>
</dbReference>
<dbReference type="EMBL" id="CP151519">
    <property type="protein sequence ID" value="WZN67274.1"/>
    <property type="molecule type" value="Genomic_DNA"/>
</dbReference>
<feature type="region of interest" description="Disordered" evidence="7">
    <location>
        <begin position="346"/>
        <end position="478"/>
    </location>
</feature>
<reference evidence="8 9" key="1">
    <citation type="submission" date="2024-03" db="EMBL/GenBank/DDBJ databases">
        <title>Complete genome sequence of the green alga Chloropicon roscoffensis RCC1871.</title>
        <authorList>
            <person name="Lemieux C."/>
            <person name="Pombert J.-F."/>
            <person name="Otis C."/>
            <person name="Turmel M."/>
        </authorList>
    </citation>
    <scope>NUCLEOTIDE SEQUENCE [LARGE SCALE GENOMIC DNA]</scope>
    <source>
        <strain evidence="8 9">RCC1871</strain>
    </source>
</reference>
<feature type="compositionally biased region" description="Basic and acidic residues" evidence="7">
    <location>
        <begin position="150"/>
        <end position="166"/>
    </location>
</feature>
<comment type="similarity">
    <text evidence="2">Belongs to the NOP14 family.</text>
</comment>
<comment type="function">
    <text evidence="6">Involved in nucleolar processing of pre-18S ribosomal RNA. Has a role in the nuclear export of 40S pre-ribosomal subunit to the cytoplasm.</text>
</comment>
<keyword evidence="4" id="KW-0698">rRNA processing</keyword>
<dbReference type="AlphaFoldDB" id="A0AAX4PLK9"/>
<dbReference type="GO" id="GO:0030692">
    <property type="term" value="C:Noc4p-Nop14p complex"/>
    <property type="evidence" value="ECO:0007669"/>
    <property type="project" value="TreeGrafter"/>
</dbReference>
<dbReference type="GO" id="GO:0030490">
    <property type="term" value="P:maturation of SSU-rRNA"/>
    <property type="evidence" value="ECO:0007669"/>
    <property type="project" value="TreeGrafter"/>
</dbReference>
<feature type="compositionally biased region" description="Low complexity" evidence="7">
    <location>
        <begin position="419"/>
        <end position="429"/>
    </location>
</feature>
<feature type="compositionally biased region" description="Acidic residues" evidence="7">
    <location>
        <begin position="400"/>
        <end position="418"/>
    </location>
</feature>
<dbReference type="PANTHER" id="PTHR23183:SF0">
    <property type="entry name" value="NUCLEOLAR PROTEIN 14"/>
    <property type="match status" value="1"/>
</dbReference>
<feature type="region of interest" description="Disordered" evidence="7">
    <location>
        <begin position="124"/>
        <end position="231"/>
    </location>
</feature>
<evidence type="ECO:0000256" key="5">
    <source>
        <dbReference type="ARBA" id="ARBA00023242"/>
    </source>
</evidence>
<evidence type="ECO:0000313" key="9">
    <source>
        <dbReference type="Proteomes" id="UP001472866"/>
    </source>
</evidence>
<evidence type="ECO:0000313" key="8">
    <source>
        <dbReference type="EMBL" id="WZN67274.1"/>
    </source>
</evidence>
<dbReference type="GO" id="GO:0032040">
    <property type="term" value="C:small-subunit processome"/>
    <property type="evidence" value="ECO:0007669"/>
    <property type="project" value="InterPro"/>
</dbReference>
<feature type="region of interest" description="Disordered" evidence="7">
    <location>
        <begin position="486"/>
        <end position="505"/>
    </location>
</feature>
<feature type="region of interest" description="Disordered" evidence="7">
    <location>
        <begin position="901"/>
        <end position="920"/>
    </location>
</feature>
<protein>
    <submittedName>
        <fullName evidence="8">Nucleolar protein 14</fullName>
    </submittedName>
</protein>
<accession>A0AAX4PLK9</accession>
<keyword evidence="9" id="KW-1185">Reference proteome</keyword>
<evidence type="ECO:0000256" key="3">
    <source>
        <dbReference type="ARBA" id="ARBA00022517"/>
    </source>
</evidence>
<feature type="compositionally biased region" description="Acidic residues" evidence="7">
    <location>
        <begin position="430"/>
        <end position="468"/>
    </location>
</feature>
<dbReference type="InterPro" id="IPR007276">
    <property type="entry name" value="Nop14"/>
</dbReference>
<organism evidence="8 9">
    <name type="scientific">Chloropicon roscoffensis</name>
    <dbReference type="NCBI Taxonomy" id="1461544"/>
    <lineage>
        <taxon>Eukaryota</taxon>
        <taxon>Viridiplantae</taxon>
        <taxon>Chlorophyta</taxon>
        <taxon>Chloropicophyceae</taxon>
        <taxon>Chloropicales</taxon>
        <taxon>Chloropicaceae</taxon>
        <taxon>Chloropicon</taxon>
    </lineage>
</organism>
<dbReference type="Proteomes" id="UP001472866">
    <property type="component" value="Chromosome 19"/>
</dbReference>
<evidence type="ECO:0000256" key="7">
    <source>
        <dbReference type="SAM" id="MobiDB-lite"/>
    </source>
</evidence>
<evidence type="ECO:0000256" key="1">
    <source>
        <dbReference type="ARBA" id="ARBA00004604"/>
    </source>
</evidence>